<dbReference type="EMBL" id="JACJSI010000251">
    <property type="protein sequence ID" value="MBD2535245.1"/>
    <property type="molecule type" value="Genomic_DNA"/>
</dbReference>
<organism evidence="1 2">
    <name type="scientific">Nostoc flagelliforme FACHB-838</name>
    <dbReference type="NCBI Taxonomy" id="2692904"/>
    <lineage>
        <taxon>Bacteria</taxon>
        <taxon>Bacillati</taxon>
        <taxon>Cyanobacteriota</taxon>
        <taxon>Cyanophyceae</taxon>
        <taxon>Nostocales</taxon>
        <taxon>Nostocaceae</taxon>
        <taxon>Nostoc</taxon>
    </lineage>
</organism>
<comment type="caution">
    <text evidence="1">The sequence shown here is derived from an EMBL/GenBank/DDBJ whole genome shotgun (WGS) entry which is preliminary data.</text>
</comment>
<proteinExistence type="predicted"/>
<dbReference type="InterPro" id="IPR013783">
    <property type="entry name" value="Ig-like_fold"/>
</dbReference>
<evidence type="ECO:0000313" key="2">
    <source>
        <dbReference type="Proteomes" id="UP000623440"/>
    </source>
</evidence>
<gene>
    <name evidence="1" type="ORF">H6G97_39880</name>
</gene>
<accession>A0ABR8E3V6</accession>
<evidence type="ECO:0000313" key="1">
    <source>
        <dbReference type="EMBL" id="MBD2535245.1"/>
    </source>
</evidence>
<keyword evidence="2" id="KW-1185">Reference proteome</keyword>
<reference evidence="1 2" key="1">
    <citation type="journal article" date="2020" name="ISME J.">
        <title>Comparative genomics reveals insights into cyanobacterial evolution and habitat adaptation.</title>
        <authorList>
            <person name="Chen M.Y."/>
            <person name="Teng W.K."/>
            <person name="Zhao L."/>
            <person name="Hu C.X."/>
            <person name="Zhou Y.K."/>
            <person name="Han B.P."/>
            <person name="Song L.R."/>
            <person name="Shu W.S."/>
        </authorList>
    </citation>
    <scope>NUCLEOTIDE SEQUENCE [LARGE SCALE GENOMIC DNA]</scope>
    <source>
        <strain evidence="1 2">FACHB-838</strain>
    </source>
</reference>
<dbReference type="Proteomes" id="UP000623440">
    <property type="component" value="Unassembled WGS sequence"/>
</dbReference>
<dbReference type="Gene3D" id="2.60.40.10">
    <property type="entry name" value="Immunoglobulins"/>
    <property type="match status" value="1"/>
</dbReference>
<sequence length="292" mass="32628">MGRIVSKGDEHFGKGSLICEGEKLEVLNGGYIRMLCFSSGSLLNLSSGVISSDKCAKPESYLPNCNPTDVKLCQIRKGGIAEGNKPTVISPYTTSILNPRPEITWTPVRSAISYKIRLSSYEFEWEKVVNQTQLTYPADEKELQPGNAYRIDVFAYKDGYAITAHSRIVNLLSVSYQEEIAQEVKRIKELGLPLDEAVLDIDAIYMSRNLLNETIEILKAQTVTGTRNPSIYRVLGDRYLRVWLPNSAKHEYTIAVELAKSSNNSVELVKAQEGLKLVNFYNQLPTSRKGAQ</sequence>
<protein>
    <submittedName>
        <fullName evidence="1">Uncharacterized protein</fullName>
    </submittedName>
</protein>
<name>A0ABR8E3V6_9NOSO</name>